<evidence type="ECO:0000256" key="13">
    <source>
        <dbReference type="SAM" id="Phobius"/>
    </source>
</evidence>
<dbReference type="PANTHER" id="PTHR43065:SF10">
    <property type="entry name" value="PEROXIDE STRESS-ACTIVATED HISTIDINE KINASE MAK3"/>
    <property type="match status" value="1"/>
</dbReference>
<dbReference type="InterPro" id="IPR004358">
    <property type="entry name" value="Sig_transdc_His_kin-like_C"/>
</dbReference>
<feature type="transmembrane region" description="Helical" evidence="13">
    <location>
        <begin position="21"/>
        <end position="40"/>
    </location>
</feature>
<dbReference type="SUPFAM" id="SSF47384">
    <property type="entry name" value="Homodimeric domain of signal transducing histidine kinase"/>
    <property type="match status" value="1"/>
</dbReference>
<dbReference type="InterPro" id="IPR036890">
    <property type="entry name" value="HATPase_C_sf"/>
</dbReference>
<dbReference type="Gene3D" id="1.10.287.130">
    <property type="match status" value="1"/>
</dbReference>
<accession>A0ABQ0MIU3</accession>
<keyword evidence="12" id="KW-0902">Two-component regulatory system</keyword>
<dbReference type="PROSITE" id="PS50109">
    <property type="entry name" value="HIS_KIN"/>
    <property type="match status" value="1"/>
</dbReference>
<reference evidence="15 16" key="1">
    <citation type="submission" date="2017-04" db="EMBL/GenBank/DDBJ databases">
        <authorList>
            <consortium name="Geobacter pelophilus Genome Sequencing"/>
            <person name="Aoyagi T."/>
            <person name="Koike H."/>
            <person name="Hori T."/>
        </authorList>
    </citation>
    <scope>NUCLEOTIDE SEQUENCE [LARGE SCALE GENOMIC DNA]</scope>
    <source>
        <strain evidence="15 16">Drf2</strain>
    </source>
</reference>
<evidence type="ECO:0000256" key="7">
    <source>
        <dbReference type="ARBA" id="ARBA00022692"/>
    </source>
</evidence>
<keyword evidence="7 13" id="KW-0812">Transmembrane</keyword>
<evidence type="ECO:0000256" key="6">
    <source>
        <dbReference type="ARBA" id="ARBA00022679"/>
    </source>
</evidence>
<feature type="transmembrane region" description="Helical" evidence="13">
    <location>
        <begin position="309"/>
        <end position="331"/>
    </location>
</feature>
<keyword evidence="8" id="KW-0547">Nucleotide-binding</keyword>
<dbReference type="InterPro" id="IPR005467">
    <property type="entry name" value="His_kinase_dom"/>
</dbReference>
<dbReference type="InterPro" id="IPR003594">
    <property type="entry name" value="HATPase_dom"/>
</dbReference>
<evidence type="ECO:0000256" key="4">
    <source>
        <dbReference type="ARBA" id="ARBA00022475"/>
    </source>
</evidence>
<dbReference type="Proteomes" id="UP000194153">
    <property type="component" value="Unassembled WGS sequence"/>
</dbReference>
<sequence>MGTTRKRDSAMRKFLEANKNRIVIVTYALLFCMFCFFSLMDLHKRTSDYAYFADKINSFIKNAHDSESEYLSSRMANYVTAVAQKKNFAQLLKSGDSEGLKKAADPIFEDFGKRYVPVISVLIYDGTGKLRYHMIHPSMHHDATGLTPNVPKEVFKTKNYTYGYETNVVPLYFCTALPVRDSLSNVVGTIEVGVDLSFFHYNLKWFFKDVKTAIVLDGKLLGNGSDYAFDSGEYVYDYYRKLKANDTKFFNLFIDRINFKQTKNNVEIGDRYYLVSTSQILSNNLGHEVGKYLVAYDLTELRRRHWDYFYVWLLFFAITASVMLFINMVGFRKYERIIMEQSKMLAQRSKQCALGEMLGHIGHQWRQPLYNLSLIVQNIGLQNQFGKLDDALLEKQITQANQNIQYMSNIIDDWRSLLMSGSSRAVIELQESVERAIAMVAPVMEQSRITIENRITSPVHTMGFVNDLVQLTINVLLNARDQLSMVDGERVILICCREEADSLVTVTFQDNGGGIQNQLLKRIFEPYVTTKDKADGTGLGLYLCHQIVENLDQGKVWAENRSFELQGKEHYGACICLQFAKIKSEEL</sequence>
<dbReference type="Pfam" id="PF02518">
    <property type="entry name" value="HATPase_c"/>
    <property type="match status" value="1"/>
</dbReference>
<dbReference type="PANTHER" id="PTHR43065">
    <property type="entry name" value="SENSOR HISTIDINE KINASE"/>
    <property type="match status" value="1"/>
</dbReference>
<name>A0ABQ0MIU3_9BACT</name>
<keyword evidence="11 13" id="KW-1133">Transmembrane helix</keyword>
<evidence type="ECO:0000313" key="15">
    <source>
        <dbReference type="EMBL" id="GAW66869.1"/>
    </source>
</evidence>
<evidence type="ECO:0000256" key="9">
    <source>
        <dbReference type="ARBA" id="ARBA00022777"/>
    </source>
</evidence>
<evidence type="ECO:0000256" key="11">
    <source>
        <dbReference type="ARBA" id="ARBA00022989"/>
    </source>
</evidence>
<protein>
    <recommendedName>
        <fullName evidence="3">histidine kinase</fullName>
        <ecNumber evidence="3">2.7.13.3</ecNumber>
    </recommendedName>
</protein>
<comment type="catalytic activity">
    <reaction evidence="1">
        <text>ATP + protein L-histidine = ADP + protein N-phospho-L-histidine.</text>
        <dbReference type="EC" id="2.7.13.3"/>
    </reaction>
</comment>
<keyword evidence="13" id="KW-0472">Membrane</keyword>
<dbReference type="SMART" id="SM00387">
    <property type="entry name" value="HATPase_c"/>
    <property type="match status" value="1"/>
</dbReference>
<dbReference type="GO" id="GO:0016301">
    <property type="term" value="F:kinase activity"/>
    <property type="evidence" value="ECO:0007669"/>
    <property type="project" value="UniProtKB-KW"/>
</dbReference>
<dbReference type="PRINTS" id="PR00344">
    <property type="entry name" value="BCTRLSENSOR"/>
</dbReference>
<evidence type="ECO:0000256" key="3">
    <source>
        <dbReference type="ARBA" id="ARBA00012438"/>
    </source>
</evidence>
<proteinExistence type="predicted"/>
<keyword evidence="6" id="KW-0808">Transferase</keyword>
<comment type="subcellular location">
    <subcellularLocation>
        <location evidence="2">Cell membrane</location>
        <topology evidence="2">Multi-pass membrane protein</topology>
    </subcellularLocation>
</comment>
<keyword evidence="16" id="KW-1185">Reference proteome</keyword>
<organism evidence="15 16">
    <name type="scientific">Geoanaerobacter pelophilus</name>
    <dbReference type="NCBI Taxonomy" id="60036"/>
    <lineage>
        <taxon>Bacteria</taxon>
        <taxon>Pseudomonadati</taxon>
        <taxon>Thermodesulfobacteriota</taxon>
        <taxon>Desulfuromonadia</taxon>
        <taxon>Geobacterales</taxon>
        <taxon>Geobacteraceae</taxon>
        <taxon>Geoanaerobacter</taxon>
    </lineage>
</organism>
<gene>
    <name evidence="15" type="ORF">GPEL0_01r2415</name>
</gene>
<keyword evidence="5" id="KW-0597">Phosphoprotein</keyword>
<dbReference type="CDD" id="cd00075">
    <property type="entry name" value="HATPase"/>
    <property type="match status" value="1"/>
</dbReference>
<dbReference type="EC" id="2.7.13.3" evidence="3"/>
<dbReference type="InterPro" id="IPR029151">
    <property type="entry name" value="Sensor-like_sf"/>
</dbReference>
<dbReference type="SUPFAM" id="SSF55874">
    <property type="entry name" value="ATPase domain of HSP90 chaperone/DNA topoisomerase II/histidine kinase"/>
    <property type="match status" value="1"/>
</dbReference>
<evidence type="ECO:0000256" key="5">
    <source>
        <dbReference type="ARBA" id="ARBA00022553"/>
    </source>
</evidence>
<evidence type="ECO:0000256" key="12">
    <source>
        <dbReference type="ARBA" id="ARBA00023012"/>
    </source>
</evidence>
<keyword evidence="4" id="KW-1003">Cell membrane</keyword>
<reference evidence="16" key="2">
    <citation type="submission" date="2017-05" db="EMBL/GenBank/DDBJ databases">
        <title>Draft genome sequence of Geobacter pelophilus, a iron(III)-reducing bacteria.</title>
        <authorList>
            <person name="Aoyagi T."/>
            <person name="Koike H."/>
            <person name="Morita T."/>
            <person name="Sato Y."/>
            <person name="Habe H."/>
            <person name="Hori T."/>
        </authorList>
    </citation>
    <scope>NUCLEOTIDE SEQUENCE [LARGE SCALE GENOMIC DNA]</scope>
    <source>
        <strain evidence="16">Drf2</strain>
    </source>
</reference>
<dbReference type="SUPFAM" id="SSF103190">
    <property type="entry name" value="Sensory domain-like"/>
    <property type="match status" value="1"/>
</dbReference>
<dbReference type="InterPro" id="IPR036097">
    <property type="entry name" value="HisK_dim/P_sf"/>
</dbReference>
<evidence type="ECO:0000256" key="2">
    <source>
        <dbReference type="ARBA" id="ARBA00004651"/>
    </source>
</evidence>
<comment type="caution">
    <text evidence="15">The sequence shown here is derived from an EMBL/GenBank/DDBJ whole genome shotgun (WGS) entry which is preliminary data.</text>
</comment>
<feature type="domain" description="Histidine kinase" evidence="14">
    <location>
        <begin position="360"/>
        <end position="583"/>
    </location>
</feature>
<evidence type="ECO:0000256" key="1">
    <source>
        <dbReference type="ARBA" id="ARBA00000085"/>
    </source>
</evidence>
<evidence type="ECO:0000313" key="16">
    <source>
        <dbReference type="Proteomes" id="UP000194153"/>
    </source>
</evidence>
<keyword evidence="10" id="KW-0067">ATP-binding</keyword>
<evidence type="ECO:0000256" key="8">
    <source>
        <dbReference type="ARBA" id="ARBA00022741"/>
    </source>
</evidence>
<evidence type="ECO:0000259" key="14">
    <source>
        <dbReference type="PROSITE" id="PS50109"/>
    </source>
</evidence>
<dbReference type="EMBL" id="BDQG01000001">
    <property type="protein sequence ID" value="GAW66869.1"/>
    <property type="molecule type" value="Genomic_DNA"/>
</dbReference>
<dbReference type="Gene3D" id="3.30.565.10">
    <property type="entry name" value="Histidine kinase-like ATPase, C-terminal domain"/>
    <property type="match status" value="1"/>
</dbReference>
<keyword evidence="9 15" id="KW-0418">Kinase</keyword>
<evidence type="ECO:0000256" key="10">
    <source>
        <dbReference type="ARBA" id="ARBA00022840"/>
    </source>
</evidence>